<feature type="region of interest" description="Disordered" evidence="2">
    <location>
        <begin position="914"/>
        <end position="936"/>
    </location>
</feature>
<dbReference type="PROSITE" id="PS00624">
    <property type="entry name" value="GMC_OXRED_2"/>
    <property type="match status" value="1"/>
</dbReference>
<keyword evidence="1" id="KW-0732">Signal</keyword>
<dbReference type="InterPro" id="IPR036188">
    <property type="entry name" value="FAD/NAD-bd_sf"/>
</dbReference>
<feature type="compositionally biased region" description="Basic and acidic residues" evidence="2">
    <location>
        <begin position="32"/>
        <end position="53"/>
    </location>
</feature>
<sequence>MPVQARGNAWRPNPNLEAVRTLTLRQLVRKLDRERRDPEDPHEWVDEPRRPRQDWFPSPGGGGDHRQGGNYSQGIGNYSRENADPGGEVLQSQSRRGGKSDFAYYDYIVVGGGGGGCPFARTMAESGFKVLVVERGDVRLKHRLTHDIYGSGLVMADTRVSQLVMTQSGVRTHVASVLGGGTATGMAIAVEEDPEYLSLLESTSGEPIDHDLFYNASEWIALRLAQPMRQLEPYSEHWRRAFNQQGYKTAGTRLRLLKETSWNAFSLFDSQDHGFRRSADVLLGSLDRPQPPTLDIVTNTIAERIQLEPIRGSQGGESQGGESQGGESQGGESQGGESQGRESQGGESHGGESQNRESPEPRFKATCVLVRATRSEDLEPIGGREPLSGPPERFRRRMSHALSRHALKTVCAKSEIVLSAGAVFSPVLLARSGVGAAEQMELLGINAPAVLNENVGSHLIDRGLLPVAYYQVGDTAIGRELEPQVCGRVGLATHGFGRAVLGARTLDYSQIGVEEMAGGRIVEGFIYATRIFVSPTIRSHPIVDVLMTLLNYCSETAKSNPVCAAFSSAPACLRKLTASWYFVNEPKSRGYVKTDYSGQIRVDPNYYSNPQDVVDGLRGIQNLIRIARSDALKGAVETLDEKSCPAVLHNVLKDLSKTVKDLLQGRLPNLTPANHASRHQTPQQQQDDHHPSHQESLHDARMSAHLGLDAAVADYAVSSRPRYLSRVGRRTEGTELELYPYASSGPGSSGPGSSGPGSEQEAPWADLDRDLGGVDVSVEEVPTMGKREESWLSPQAVFAEMERQHSSVFMTYPVSQIRNQTLATFPAQLPDPDDLPALMSYIRDMKQSMWHLAGTAQLGKVVDDRFRVKHVANLAVVDASTLPQMSRFNPTQTVMALGRYAALLRLRELGIEPPKPSLTPREKRTYAFLHPDRPSS</sequence>
<dbReference type="Pfam" id="PF00732">
    <property type="entry name" value="GMC_oxred_N"/>
    <property type="match status" value="1"/>
</dbReference>
<dbReference type="EMBL" id="AFNH02000668">
    <property type="protein sequence ID" value="EZG61410.1"/>
    <property type="molecule type" value="Genomic_DNA"/>
</dbReference>
<feature type="region of interest" description="Disordered" evidence="2">
    <location>
        <begin position="307"/>
        <end position="363"/>
    </location>
</feature>
<name>A0A023B5Z0_GRENI</name>
<feature type="region of interest" description="Disordered" evidence="2">
    <location>
        <begin position="735"/>
        <end position="764"/>
    </location>
</feature>
<dbReference type="VEuPathDB" id="CryptoDB:GNI_089100"/>
<feature type="region of interest" description="Disordered" evidence="2">
    <location>
        <begin position="668"/>
        <end position="698"/>
    </location>
</feature>
<dbReference type="AlphaFoldDB" id="A0A023B5Z0"/>
<feature type="domain" description="Glucose-methanol-choline oxidoreductase N-terminal" evidence="3">
    <location>
        <begin position="421"/>
        <end position="435"/>
    </location>
</feature>
<comment type="caution">
    <text evidence="4">The sequence shown here is derived from an EMBL/GenBank/DDBJ whole genome shotgun (WGS) entry which is preliminary data.</text>
</comment>
<dbReference type="InterPro" id="IPR051871">
    <property type="entry name" value="GMC_Oxidoreductase-Related"/>
</dbReference>
<dbReference type="PANTHER" id="PTHR45968:SF3">
    <property type="entry name" value="OS04G0573100 PROTEIN"/>
    <property type="match status" value="1"/>
</dbReference>
<dbReference type="InterPro" id="IPR007867">
    <property type="entry name" value="GMC_OxRtase_C"/>
</dbReference>
<feature type="region of interest" description="Disordered" evidence="2">
    <location>
        <begin position="32"/>
        <end position="95"/>
    </location>
</feature>
<dbReference type="Gene3D" id="3.30.560.10">
    <property type="entry name" value="Glucose Oxidase, domain 3"/>
    <property type="match status" value="1"/>
</dbReference>
<dbReference type="GO" id="GO:0050660">
    <property type="term" value="F:flavin adenine dinucleotide binding"/>
    <property type="evidence" value="ECO:0007669"/>
    <property type="project" value="InterPro"/>
</dbReference>
<dbReference type="SUPFAM" id="SSF54373">
    <property type="entry name" value="FAD-linked reductases, C-terminal domain"/>
    <property type="match status" value="1"/>
</dbReference>
<protein>
    <submittedName>
        <fullName evidence="4">GMC oxidoreductase</fullName>
    </submittedName>
</protein>
<evidence type="ECO:0000313" key="4">
    <source>
        <dbReference type="EMBL" id="EZG61410.1"/>
    </source>
</evidence>
<dbReference type="RefSeq" id="XP_011130770.1">
    <property type="nucleotide sequence ID" value="XM_011132468.1"/>
</dbReference>
<evidence type="ECO:0000256" key="1">
    <source>
        <dbReference type="ARBA" id="ARBA00022729"/>
    </source>
</evidence>
<accession>A0A023B5Z0</accession>
<dbReference type="OrthoDB" id="269227at2759"/>
<dbReference type="SUPFAM" id="SSF51905">
    <property type="entry name" value="FAD/NAD(P)-binding domain"/>
    <property type="match status" value="1"/>
</dbReference>
<dbReference type="GeneID" id="22913183"/>
<dbReference type="Gene3D" id="3.50.50.60">
    <property type="entry name" value="FAD/NAD(P)-binding domain"/>
    <property type="match status" value="3"/>
</dbReference>
<organism evidence="4 5">
    <name type="scientific">Gregarina niphandrodes</name>
    <name type="common">Septate eugregarine</name>
    <dbReference type="NCBI Taxonomy" id="110365"/>
    <lineage>
        <taxon>Eukaryota</taxon>
        <taxon>Sar</taxon>
        <taxon>Alveolata</taxon>
        <taxon>Apicomplexa</taxon>
        <taxon>Conoidasida</taxon>
        <taxon>Gregarinasina</taxon>
        <taxon>Eugregarinorida</taxon>
        <taxon>Gregarinidae</taxon>
        <taxon>Gregarina</taxon>
    </lineage>
</organism>
<evidence type="ECO:0000259" key="3">
    <source>
        <dbReference type="PROSITE" id="PS00624"/>
    </source>
</evidence>
<dbReference type="Gene3D" id="3.30.410.40">
    <property type="match status" value="2"/>
</dbReference>
<proteinExistence type="predicted"/>
<gene>
    <name evidence="4" type="ORF">GNI_089100</name>
</gene>
<dbReference type="eggNOG" id="KOG1238">
    <property type="taxonomic scope" value="Eukaryota"/>
</dbReference>
<dbReference type="GO" id="GO:0016614">
    <property type="term" value="F:oxidoreductase activity, acting on CH-OH group of donors"/>
    <property type="evidence" value="ECO:0007669"/>
    <property type="project" value="InterPro"/>
</dbReference>
<dbReference type="PANTHER" id="PTHR45968">
    <property type="entry name" value="OSJNBA0019K04.7 PROTEIN"/>
    <property type="match status" value="1"/>
</dbReference>
<evidence type="ECO:0000313" key="5">
    <source>
        <dbReference type="Proteomes" id="UP000019763"/>
    </source>
</evidence>
<feature type="compositionally biased region" description="Gly residues" evidence="2">
    <location>
        <begin position="313"/>
        <end position="338"/>
    </location>
</feature>
<feature type="compositionally biased region" description="Basic and acidic residues" evidence="2">
    <location>
        <begin position="354"/>
        <end position="363"/>
    </location>
</feature>
<feature type="compositionally biased region" description="Basic and acidic residues" evidence="2">
    <location>
        <begin position="920"/>
        <end position="936"/>
    </location>
</feature>
<dbReference type="Pfam" id="PF05199">
    <property type="entry name" value="GMC_oxred_C"/>
    <property type="match status" value="1"/>
</dbReference>
<keyword evidence="5" id="KW-1185">Reference proteome</keyword>
<feature type="compositionally biased region" description="Basic and acidic residues" evidence="2">
    <location>
        <begin position="686"/>
        <end position="698"/>
    </location>
</feature>
<feature type="compositionally biased region" description="Polar residues" evidence="2">
    <location>
        <begin position="69"/>
        <end position="80"/>
    </location>
</feature>
<dbReference type="Proteomes" id="UP000019763">
    <property type="component" value="Unassembled WGS sequence"/>
</dbReference>
<evidence type="ECO:0000256" key="2">
    <source>
        <dbReference type="SAM" id="MobiDB-lite"/>
    </source>
</evidence>
<reference evidence="4" key="1">
    <citation type="submission" date="2013-12" db="EMBL/GenBank/DDBJ databases">
        <authorList>
            <person name="Omoto C.K."/>
            <person name="Sibley D."/>
            <person name="Venepally P."/>
            <person name="Hadjithomas M."/>
            <person name="Karamycheva S."/>
            <person name="Brunk B."/>
            <person name="Roos D."/>
            <person name="Caler E."/>
            <person name="Lorenzi H."/>
        </authorList>
    </citation>
    <scope>NUCLEOTIDE SEQUENCE</scope>
</reference>
<dbReference type="OMA" id="CPFARTM"/>
<dbReference type="InterPro" id="IPR000172">
    <property type="entry name" value="GMC_OxRdtase_N"/>
</dbReference>